<dbReference type="GO" id="GO:0004197">
    <property type="term" value="F:cysteine-type endopeptidase activity"/>
    <property type="evidence" value="ECO:0007669"/>
    <property type="project" value="InterPro"/>
</dbReference>
<dbReference type="InterPro" id="IPR042095">
    <property type="entry name" value="SUMF_sf"/>
</dbReference>
<dbReference type="PANTHER" id="PTHR23150">
    <property type="entry name" value="SULFATASE MODIFYING FACTOR 1, 2"/>
    <property type="match status" value="1"/>
</dbReference>
<keyword evidence="4" id="KW-1185">Reference proteome</keyword>
<dbReference type="GO" id="GO:0120147">
    <property type="term" value="F:formylglycine-generating oxidase activity"/>
    <property type="evidence" value="ECO:0007669"/>
    <property type="project" value="TreeGrafter"/>
</dbReference>
<dbReference type="AlphaFoldDB" id="A0A8J7HN28"/>
<dbReference type="RefSeq" id="WP_214442395.1">
    <property type="nucleotide sequence ID" value="NZ_JAECZB010000105.1"/>
</dbReference>
<dbReference type="InterPro" id="IPR051043">
    <property type="entry name" value="Sulfatase_Mod_Factor_Kinase"/>
</dbReference>
<sequence>MAKFALLIGVSEYDYQDEDLKPLSAAVKDVEAMKRVLVNPEMGGFAASDITVLKNPQPQAVREAIFHLFSNRQKDDLLLFYFSGHGIKNEKGNLYLSTRETKKQNGLLVTPSAVPASILHENINDSRSLQQVIILDCCFSGAITQGMTVKSDGSVNVKEQLGGKGRAILTSSTSAQYSFEQEGSELSIYTRYLVEGIETGAADKDTDGWISIDELHEYASTKVQEASPAMTPKFYPVEEGHKILLAKSPKDDPKLKYRKEVEKRFQNGKFSPTARRLLNSLRLKLKLTPEVADAIEAEVQQPYQEYQRKLKNYEEALIEEIEARPILSETTINELIDYQQHLGLRDEDVALIEKQIIGQQKPPVPSEQNPVNQFDFEVVTVNAKGEPINHSRKQAEFFVENLGNGVLLEMVAIPGGQFLMGSPENEPERLDWESPQHTVTIQPFFMGKYPVTQSQWAVVAAMKKVNIDLNSDPSRFKGANRPVERVSWDDAIEFCARLSNQTGKTYRLPSEAEWEYACRAGTTTPFYFGETITTDLANYDGNYTYGAGSKGKYRQQTTDVGKFPPNPFGLFDMHGNIWEWCQDAWHENYNRAPTDGSPWMSDNDNRLLRGGSWFNNPRYCRSADRYWGARVALGTTSWVFGLWLLRPSRLSIPLHFCTLRFLLFPSLFLSRSARSNFFN</sequence>
<accession>A0A8J7HN28</accession>
<dbReference type="NCBIfam" id="NF047832">
    <property type="entry name" value="caspase_w_EACC1"/>
    <property type="match status" value="1"/>
</dbReference>
<feature type="domain" description="Sulfatase-modifying factor enzyme-like" evidence="2">
    <location>
        <begin position="409"/>
        <end position="627"/>
    </location>
</feature>
<dbReference type="GO" id="GO:0006508">
    <property type="term" value="P:proteolysis"/>
    <property type="evidence" value="ECO:0007669"/>
    <property type="project" value="InterPro"/>
</dbReference>
<dbReference type="Pfam" id="PF03781">
    <property type="entry name" value="FGE-sulfatase"/>
    <property type="match status" value="1"/>
</dbReference>
<dbReference type="PROSITE" id="PS00018">
    <property type="entry name" value="EF_HAND_1"/>
    <property type="match status" value="1"/>
</dbReference>
<protein>
    <submittedName>
        <fullName evidence="3">SUMF1/EgtB/PvdO family nonheme iron enzyme</fullName>
    </submittedName>
</protein>
<evidence type="ECO:0000259" key="2">
    <source>
        <dbReference type="Pfam" id="PF03781"/>
    </source>
</evidence>
<gene>
    <name evidence="3" type="ORF">I8751_28510</name>
</gene>
<dbReference type="InterPro" id="IPR005532">
    <property type="entry name" value="SUMF_dom"/>
</dbReference>
<proteinExistence type="predicted"/>
<dbReference type="Proteomes" id="UP000599391">
    <property type="component" value="Unassembled WGS sequence"/>
</dbReference>
<dbReference type="EMBL" id="JAECZB010000105">
    <property type="protein sequence ID" value="MBH8556204.1"/>
    <property type="molecule type" value="Genomic_DNA"/>
</dbReference>
<evidence type="ECO:0000313" key="4">
    <source>
        <dbReference type="Proteomes" id="UP000599391"/>
    </source>
</evidence>
<dbReference type="Pfam" id="PF00656">
    <property type="entry name" value="Peptidase_C14"/>
    <property type="match status" value="1"/>
</dbReference>
<organism evidence="3 4">
    <name type="scientific">Atlanticothrix silvestris CENA357</name>
    <dbReference type="NCBI Taxonomy" id="1725252"/>
    <lineage>
        <taxon>Bacteria</taxon>
        <taxon>Bacillati</taxon>
        <taxon>Cyanobacteriota</taxon>
        <taxon>Cyanophyceae</taxon>
        <taxon>Nostocales</taxon>
        <taxon>Nodulariaceae</taxon>
        <taxon>Atlanticothrix</taxon>
        <taxon>Atlanticothrix silvestris</taxon>
    </lineage>
</organism>
<dbReference type="InterPro" id="IPR011600">
    <property type="entry name" value="Pept_C14_caspase"/>
</dbReference>
<dbReference type="Gene3D" id="3.90.1580.10">
    <property type="entry name" value="paralog of FGE (formylglycine-generating enzyme)"/>
    <property type="match status" value="1"/>
</dbReference>
<name>A0A8J7HN28_9CYAN</name>
<comment type="caution">
    <text evidence="3">The sequence shown here is derived from an EMBL/GenBank/DDBJ whole genome shotgun (WGS) entry which is preliminary data.</text>
</comment>
<dbReference type="InterPro" id="IPR016187">
    <property type="entry name" value="CTDL_fold"/>
</dbReference>
<dbReference type="InterPro" id="IPR018247">
    <property type="entry name" value="EF_Hand_1_Ca_BS"/>
</dbReference>
<evidence type="ECO:0000259" key="1">
    <source>
        <dbReference type="Pfam" id="PF00656"/>
    </source>
</evidence>
<dbReference type="PANTHER" id="PTHR23150:SF19">
    <property type="entry name" value="FORMYLGLYCINE-GENERATING ENZYME"/>
    <property type="match status" value="1"/>
</dbReference>
<feature type="domain" description="Peptidase C14 caspase" evidence="1">
    <location>
        <begin position="3"/>
        <end position="227"/>
    </location>
</feature>
<reference evidence="3 4" key="1">
    <citation type="journal article" date="2021" name="Int. J. Syst. Evol. Microbiol.">
        <title>Amazonocrinis nigriterrae gen. nov., sp. nov., Atlanticothrix silvestris gen. nov., sp. nov. and Dendronalium phyllosphericum gen. nov., sp. nov., nostocacean cyanobacteria from Brazilian environments.</title>
        <authorList>
            <person name="Alvarenga D.O."/>
            <person name="Andreote A.P.D."/>
            <person name="Branco L.H.Z."/>
            <person name="Delbaje E."/>
            <person name="Cruz R.B."/>
            <person name="Varani A.M."/>
            <person name="Fiore M.F."/>
        </authorList>
    </citation>
    <scope>NUCLEOTIDE SEQUENCE [LARGE SCALE GENOMIC DNA]</scope>
    <source>
        <strain evidence="3 4">CENA357</strain>
    </source>
</reference>
<dbReference type="SUPFAM" id="SSF52129">
    <property type="entry name" value="Caspase-like"/>
    <property type="match status" value="1"/>
</dbReference>
<dbReference type="SUPFAM" id="SSF56436">
    <property type="entry name" value="C-type lectin-like"/>
    <property type="match status" value="1"/>
</dbReference>
<dbReference type="Gene3D" id="3.40.50.1460">
    <property type="match status" value="1"/>
</dbReference>
<dbReference type="InterPro" id="IPR029030">
    <property type="entry name" value="Caspase-like_dom_sf"/>
</dbReference>
<evidence type="ECO:0000313" key="3">
    <source>
        <dbReference type="EMBL" id="MBH8556204.1"/>
    </source>
</evidence>